<keyword evidence="4" id="KW-1185">Reference proteome</keyword>
<dbReference type="OrthoDB" id="4851487at2759"/>
<dbReference type="AlphaFoldDB" id="A0A8H3VXD4"/>
<feature type="transmembrane region" description="Helical" evidence="2">
    <location>
        <begin position="115"/>
        <end position="140"/>
    </location>
</feature>
<proteinExistence type="predicted"/>
<dbReference type="Proteomes" id="UP000434172">
    <property type="component" value="Unassembled WGS sequence"/>
</dbReference>
<comment type="caution">
    <text evidence="3">The sequence shown here is derived from an EMBL/GenBank/DDBJ whole genome shotgun (WGS) entry which is preliminary data.</text>
</comment>
<feature type="compositionally biased region" description="Polar residues" evidence="1">
    <location>
        <begin position="364"/>
        <end position="385"/>
    </location>
</feature>
<evidence type="ECO:0008006" key="5">
    <source>
        <dbReference type="Google" id="ProtNLM"/>
    </source>
</evidence>
<protein>
    <recommendedName>
        <fullName evidence="5">Mid2 domain-containing protein</fullName>
    </recommendedName>
</protein>
<feature type="region of interest" description="Disordered" evidence="1">
    <location>
        <begin position="36"/>
        <end position="110"/>
    </location>
</feature>
<keyword evidence="2" id="KW-1133">Transmembrane helix</keyword>
<organism evidence="3 4">
    <name type="scientific">Colletotrichum asianum</name>
    <dbReference type="NCBI Taxonomy" id="702518"/>
    <lineage>
        <taxon>Eukaryota</taxon>
        <taxon>Fungi</taxon>
        <taxon>Dikarya</taxon>
        <taxon>Ascomycota</taxon>
        <taxon>Pezizomycotina</taxon>
        <taxon>Sordariomycetes</taxon>
        <taxon>Hypocreomycetidae</taxon>
        <taxon>Glomerellales</taxon>
        <taxon>Glomerellaceae</taxon>
        <taxon>Colletotrichum</taxon>
        <taxon>Colletotrichum gloeosporioides species complex</taxon>
    </lineage>
</organism>
<name>A0A8H3VXD4_9PEZI</name>
<sequence length="385" mass="41412">MTSGIDIEMFNIFCWNTAEVNLVAIKPTSLPDITIPATGRSSVSSSALKSSSSSAAKDPSSEDAASSAATSESPTASIQPASSTSIPSATSTTPTPTTTSTTPAESSNSGSRLNLAAIIAGVLGGLALICITIILVIYIVRNNRKETGNQAPMSKPNPSKPKRSFLTVSKRTTKDSDVSSEDTIILNDTQYPEPPDDKAHPEAGWGPSEAQGSEVQRYRGPWEMLNEDRPLEMSDHNRPAELPDYKFLETLPTIPQAPTRQDSWRPNDDGAAWGDVRPPPRLGDRLRYTATTRPVTYRHNPPNSADGWTPGDVNARQAFGHQRDDRTGMSANFAGPGWDRMDEDITTRVGDASKQSQRRVVGRSPSNMTSVSSHASIYTSSPARL</sequence>
<evidence type="ECO:0000313" key="3">
    <source>
        <dbReference type="EMBL" id="KAF0315477.1"/>
    </source>
</evidence>
<keyword evidence="2" id="KW-0812">Transmembrane</keyword>
<feature type="region of interest" description="Disordered" evidence="1">
    <location>
        <begin position="256"/>
        <end position="385"/>
    </location>
</feature>
<feature type="compositionally biased region" description="Low complexity" evidence="1">
    <location>
        <begin position="41"/>
        <end position="110"/>
    </location>
</feature>
<evidence type="ECO:0000256" key="2">
    <source>
        <dbReference type="SAM" id="Phobius"/>
    </source>
</evidence>
<evidence type="ECO:0000313" key="4">
    <source>
        <dbReference type="Proteomes" id="UP000434172"/>
    </source>
</evidence>
<gene>
    <name evidence="3" type="ORF">GQ607_017302</name>
</gene>
<evidence type="ECO:0000256" key="1">
    <source>
        <dbReference type="SAM" id="MobiDB-lite"/>
    </source>
</evidence>
<keyword evidence="2" id="KW-0472">Membrane</keyword>
<feature type="region of interest" description="Disordered" evidence="1">
    <location>
        <begin position="147"/>
        <end position="218"/>
    </location>
</feature>
<reference evidence="3 4" key="1">
    <citation type="submission" date="2019-12" db="EMBL/GenBank/DDBJ databases">
        <title>A genome sequence resource for the geographically widespread anthracnose pathogen Colletotrichum asianum.</title>
        <authorList>
            <person name="Meng Y."/>
        </authorList>
    </citation>
    <scope>NUCLEOTIDE SEQUENCE [LARGE SCALE GENOMIC DNA]</scope>
    <source>
        <strain evidence="3 4">ICMP 18580</strain>
    </source>
</reference>
<dbReference type="EMBL" id="WOWK01000202">
    <property type="protein sequence ID" value="KAF0315477.1"/>
    <property type="molecule type" value="Genomic_DNA"/>
</dbReference>
<accession>A0A8H3VXD4</accession>